<protein>
    <recommendedName>
        <fullName evidence="2">Transglycosylase SLT domain-containing protein</fullName>
    </recommendedName>
</protein>
<dbReference type="AlphaFoldDB" id="J0QN85"/>
<dbReference type="SUPFAM" id="SSF53955">
    <property type="entry name" value="Lysozyme-like"/>
    <property type="match status" value="1"/>
</dbReference>
<dbReference type="HOGENOM" id="CLU_076837_1_1_5"/>
<dbReference type="STRING" id="1094564.MCW_01154"/>
<dbReference type="OrthoDB" id="8277605at2"/>
<comment type="caution">
    <text evidence="3">The sequence shown here is derived from an EMBL/GenBank/DDBJ whole genome shotgun (WGS) entry which is preliminary data.</text>
</comment>
<feature type="domain" description="Transglycosylase SLT" evidence="2">
    <location>
        <begin position="10"/>
        <end position="146"/>
    </location>
</feature>
<dbReference type="PATRIC" id="fig|1094564.3.peg.1305"/>
<sequence>MTVPSFMMLAAVCAPAIHPTTLSTVVMQKSRGHIYAIGLHNNQKLSYQPSTFKEAIATAEQLKKNGHNFDIGLGQINIKNLEWLGMSLSDLFDPCKNLKAVQAVLTHCYERAMSKYKSEQTALQAALSCYNTGNFKSGFTNAYVQKVDSVVGVKVPALLDKELQESLQIHTGEAGKTIKVELLSTTSEELADAFAHKISGVRDAFTTEEASLKDNKNND</sequence>
<dbReference type="InterPro" id="IPR023346">
    <property type="entry name" value="Lysozyme-like_dom_sf"/>
</dbReference>
<evidence type="ECO:0000313" key="3">
    <source>
        <dbReference type="EMBL" id="EJF84444.1"/>
    </source>
</evidence>
<dbReference type="Proteomes" id="UP000002646">
    <property type="component" value="Unassembled WGS sequence"/>
</dbReference>
<evidence type="ECO:0000256" key="1">
    <source>
        <dbReference type="ARBA" id="ARBA00009387"/>
    </source>
</evidence>
<reference evidence="3 4" key="1">
    <citation type="submission" date="2012-03" db="EMBL/GenBank/DDBJ databases">
        <title>The Genome Sequence of Bartonella washoensis 085-0475.</title>
        <authorList>
            <consortium name="The Broad Institute Genome Sequencing Platform"/>
            <consortium name="The Broad Institute Genome Sequencing Center for Infectious Disease"/>
            <person name="Feldgarden M."/>
            <person name="Kirby J."/>
            <person name="Kosoy M."/>
            <person name="Birtles R."/>
            <person name="Probert W.S."/>
            <person name="Chiaraviglio L."/>
            <person name="Young S.K."/>
            <person name="Zeng Q."/>
            <person name="Gargeya S."/>
            <person name="Fitzgerald M."/>
            <person name="Haas B."/>
            <person name="Abouelleil A."/>
            <person name="Alvarado L."/>
            <person name="Arachchi H.M."/>
            <person name="Berlin A."/>
            <person name="Chapman S.B."/>
            <person name="Gearin G."/>
            <person name="Goldberg J."/>
            <person name="Griggs A."/>
            <person name="Gujja S."/>
            <person name="Hansen M."/>
            <person name="Heiman D."/>
            <person name="Howarth C."/>
            <person name="Larimer J."/>
            <person name="Lui A."/>
            <person name="MacDonald P.J.P."/>
            <person name="McCowen C."/>
            <person name="Montmayeur A."/>
            <person name="Murphy C."/>
            <person name="Neiman D."/>
            <person name="Pearson M."/>
            <person name="Priest M."/>
            <person name="Roberts A."/>
            <person name="Saif S."/>
            <person name="Shea T."/>
            <person name="Sisk P."/>
            <person name="Stolte C."/>
            <person name="Sykes S."/>
            <person name="Wortman J."/>
            <person name="Nusbaum C."/>
            <person name="Birren B."/>
        </authorList>
    </citation>
    <scope>NUCLEOTIDE SEQUENCE [LARGE SCALE GENOMIC DNA]</scope>
    <source>
        <strain evidence="3 4">085-0475</strain>
    </source>
</reference>
<dbReference type="CDD" id="cd16892">
    <property type="entry name" value="LT_VirB1-like"/>
    <property type="match status" value="1"/>
</dbReference>
<dbReference type="InterPro" id="IPR008258">
    <property type="entry name" value="Transglycosylase_SLT_dom_1"/>
</dbReference>
<name>J0QN85_9HYPH</name>
<comment type="similarity">
    <text evidence="1">Belongs to the virb1 family.</text>
</comment>
<dbReference type="EMBL" id="AILX01000016">
    <property type="protein sequence ID" value="EJF84444.1"/>
    <property type="molecule type" value="Genomic_DNA"/>
</dbReference>
<gene>
    <name evidence="3" type="ORF">MCW_01154</name>
</gene>
<organism evidence="3 4">
    <name type="scientific">Cardidatus Bartonella washoeensis 085-0475</name>
    <dbReference type="NCBI Taxonomy" id="1094564"/>
    <lineage>
        <taxon>Bacteria</taxon>
        <taxon>Pseudomonadati</taxon>
        <taxon>Pseudomonadota</taxon>
        <taxon>Alphaproteobacteria</taxon>
        <taxon>Hyphomicrobiales</taxon>
        <taxon>Bartonellaceae</taxon>
        <taxon>Bartonella</taxon>
    </lineage>
</organism>
<evidence type="ECO:0000259" key="2">
    <source>
        <dbReference type="Pfam" id="PF01464"/>
    </source>
</evidence>
<accession>J0QN85</accession>
<dbReference type="RefSeq" id="WP_006925973.1">
    <property type="nucleotide sequence ID" value="NZ_JH725102.1"/>
</dbReference>
<dbReference type="Gene3D" id="1.10.530.10">
    <property type="match status" value="1"/>
</dbReference>
<evidence type="ECO:0000313" key="4">
    <source>
        <dbReference type="Proteomes" id="UP000002646"/>
    </source>
</evidence>
<dbReference type="Pfam" id="PF01464">
    <property type="entry name" value="SLT"/>
    <property type="match status" value="1"/>
</dbReference>
<proteinExistence type="inferred from homology"/>